<gene>
    <name evidence="2" type="primary">paiB</name>
    <name evidence="1" type="ORF">I6G29_07360</name>
    <name evidence="2" type="ORF">NCTC11997_01534</name>
</gene>
<dbReference type="EMBL" id="CP065725">
    <property type="protein sequence ID" value="QPT39024.1"/>
    <property type="molecule type" value="Genomic_DNA"/>
</dbReference>
<keyword evidence="2" id="KW-0645">Protease</keyword>
<sequence>MYIPEAFKEVRTEEIERIIREFPLACLVANTSEGLIAAHLPLILKGDEYLIGHIAKDNNMSSLIERDQEVMCIFRGDDAYVSAKDYPQKDAKNKKVPTWNYQAIHVYGTIRFYNDKRSRLAATGFLTKQIERDVHGEEAWRMADAPLDYIMEQIEEITAFDVTITKVLAKSKIGQNDTKDEFITVIENLEKREEDGMAQTMRKWLGDVGQEK</sequence>
<dbReference type="GO" id="GO:0008233">
    <property type="term" value="F:peptidase activity"/>
    <property type="evidence" value="ECO:0007669"/>
    <property type="project" value="UniProtKB-KW"/>
</dbReference>
<keyword evidence="2" id="KW-0378">Hydrolase</keyword>
<dbReference type="Proteomes" id="UP000594903">
    <property type="component" value="Chromosome"/>
</dbReference>
<dbReference type="OrthoDB" id="9794948at2"/>
<dbReference type="PANTHER" id="PTHR35802">
    <property type="entry name" value="PROTEASE SYNTHASE AND SPORULATION PROTEIN PAI 2"/>
    <property type="match status" value="1"/>
</dbReference>
<keyword evidence="4" id="KW-1185">Reference proteome</keyword>
<dbReference type="Pfam" id="PF04299">
    <property type="entry name" value="FMN_bind_2"/>
    <property type="match status" value="1"/>
</dbReference>
<evidence type="ECO:0000313" key="4">
    <source>
        <dbReference type="Proteomes" id="UP000594903"/>
    </source>
</evidence>
<dbReference type="InterPro" id="IPR012349">
    <property type="entry name" value="Split_barrel_FMN-bd"/>
</dbReference>
<dbReference type="EMBL" id="UGSB01000001">
    <property type="protein sequence ID" value="SUA54527.1"/>
    <property type="molecule type" value="Genomic_DNA"/>
</dbReference>
<dbReference type="PANTHER" id="PTHR35802:SF1">
    <property type="entry name" value="PROTEASE SYNTHASE AND SPORULATION PROTEIN PAI 2"/>
    <property type="match status" value="1"/>
</dbReference>
<organism evidence="2 3">
    <name type="scientific">Oligella ureolytica</name>
    <dbReference type="NCBI Taxonomy" id="90244"/>
    <lineage>
        <taxon>Bacteria</taxon>
        <taxon>Pseudomonadati</taxon>
        <taxon>Pseudomonadota</taxon>
        <taxon>Betaproteobacteria</taxon>
        <taxon>Burkholderiales</taxon>
        <taxon>Alcaligenaceae</taxon>
        <taxon>Oligella</taxon>
    </lineage>
</organism>
<dbReference type="InterPro" id="IPR007396">
    <property type="entry name" value="TR_PAI2-type"/>
</dbReference>
<dbReference type="PIRSF" id="PIRSF010372">
    <property type="entry name" value="PaiB"/>
    <property type="match status" value="1"/>
</dbReference>
<dbReference type="GO" id="GO:0006508">
    <property type="term" value="P:proteolysis"/>
    <property type="evidence" value="ECO:0007669"/>
    <property type="project" value="UniProtKB-KW"/>
</dbReference>
<reference evidence="1 4" key="2">
    <citation type="submission" date="2020-12" db="EMBL/GenBank/DDBJ databases">
        <title>FDA dAtabase for Regulatory Grade micrObial Sequences (FDA-ARGOS): Supporting development and validation of Infectious Disease Dx tests.</title>
        <authorList>
            <person name="Sproer C."/>
            <person name="Gronow S."/>
            <person name="Severitt S."/>
            <person name="Schroder I."/>
            <person name="Tallon L."/>
            <person name="Sadzewicz L."/>
            <person name="Zhao X."/>
            <person name="Boylan J."/>
            <person name="Ott S."/>
            <person name="Bowen H."/>
            <person name="Vavikolanu K."/>
            <person name="Mehta A."/>
            <person name="Aluvathingal J."/>
            <person name="Nadendla S."/>
            <person name="Lowell S."/>
            <person name="Myers T."/>
            <person name="Yan Y."/>
            <person name="Sichtig H."/>
        </authorList>
    </citation>
    <scope>NUCLEOTIDE SEQUENCE [LARGE SCALE GENOMIC DNA]</scope>
    <source>
        <strain evidence="1 4">FDAARGOS_872</strain>
    </source>
</reference>
<dbReference type="Gene3D" id="2.30.110.10">
    <property type="entry name" value="Electron Transport, Fmn-binding Protein, Chain A"/>
    <property type="match status" value="1"/>
</dbReference>
<name>A0A378XHR0_9BURK</name>
<dbReference type="SUPFAM" id="SSF50475">
    <property type="entry name" value="FMN-binding split barrel"/>
    <property type="match status" value="1"/>
</dbReference>
<protein>
    <submittedName>
        <fullName evidence="1">FMN-binding negative transcriptional regulator</fullName>
    </submittedName>
    <submittedName>
        <fullName evidence="2">Protease synthase and sporulation protein PAI 2</fullName>
    </submittedName>
</protein>
<dbReference type="AlphaFoldDB" id="A0A378XHR0"/>
<evidence type="ECO:0000313" key="2">
    <source>
        <dbReference type="EMBL" id="SUA54527.1"/>
    </source>
</evidence>
<dbReference type="Proteomes" id="UP000254603">
    <property type="component" value="Unassembled WGS sequence"/>
</dbReference>
<evidence type="ECO:0000313" key="1">
    <source>
        <dbReference type="EMBL" id="QPT39024.1"/>
    </source>
</evidence>
<dbReference type="RefSeq" id="WP_018574272.1">
    <property type="nucleotide sequence ID" value="NZ_CP065725.1"/>
</dbReference>
<evidence type="ECO:0000313" key="3">
    <source>
        <dbReference type="Proteomes" id="UP000254603"/>
    </source>
</evidence>
<reference evidence="2 3" key="1">
    <citation type="submission" date="2018-06" db="EMBL/GenBank/DDBJ databases">
        <authorList>
            <consortium name="Pathogen Informatics"/>
            <person name="Doyle S."/>
        </authorList>
    </citation>
    <scope>NUCLEOTIDE SEQUENCE [LARGE SCALE GENOMIC DNA]</scope>
    <source>
        <strain evidence="2 3">NCTC11997</strain>
    </source>
</reference>
<accession>A0A378XHR0</accession>
<proteinExistence type="predicted"/>